<feature type="transmembrane region" description="Helical" evidence="1">
    <location>
        <begin position="168"/>
        <end position="187"/>
    </location>
</feature>
<keyword evidence="3" id="KW-1185">Reference proteome</keyword>
<name>A0ABN2Y231_9ACTN</name>
<proteinExistence type="predicted"/>
<evidence type="ECO:0000313" key="3">
    <source>
        <dbReference type="Proteomes" id="UP001500575"/>
    </source>
</evidence>
<dbReference type="RefSeq" id="WP_344302962.1">
    <property type="nucleotide sequence ID" value="NZ_BAAAQQ010000006.1"/>
</dbReference>
<dbReference type="PANTHER" id="PTHR40078:SF1">
    <property type="entry name" value="INTEGRAL MEMBRANE PROTEIN"/>
    <property type="match status" value="1"/>
</dbReference>
<evidence type="ECO:0000313" key="2">
    <source>
        <dbReference type="EMBL" id="GAA2120520.1"/>
    </source>
</evidence>
<organism evidence="2 3">
    <name type="scientific">Nocardioides bigeumensis</name>
    <dbReference type="NCBI Taxonomy" id="433657"/>
    <lineage>
        <taxon>Bacteria</taxon>
        <taxon>Bacillati</taxon>
        <taxon>Actinomycetota</taxon>
        <taxon>Actinomycetes</taxon>
        <taxon>Propionibacteriales</taxon>
        <taxon>Nocardioidaceae</taxon>
        <taxon>Nocardioides</taxon>
    </lineage>
</organism>
<keyword evidence="1" id="KW-0472">Membrane</keyword>
<feature type="transmembrane region" description="Helical" evidence="1">
    <location>
        <begin position="7"/>
        <end position="27"/>
    </location>
</feature>
<comment type="caution">
    <text evidence="2">The sequence shown here is derived from an EMBL/GenBank/DDBJ whole genome shotgun (WGS) entry which is preliminary data.</text>
</comment>
<dbReference type="InterPro" id="IPR038750">
    <property type="entry name" value="YczE/YyaS-like"/>
</dbReference>
<dbReference type="Proteomes" id="UP001500575">
    <property type="component" value="Unassembled WGS sequence"/>
</dbReference>
<gene>
    <name evidence="2" type="ORF">GCM10009843_14020</name>
</gene>
<dbReference type="EMBL" id="BAAAQQ010000006">
    <property type="protein sequence ID" value="GAA2120520.1"/>
    <property type="molecule type" value="Genomic_DNA"/>
</dbReference>
<dbReference type="Pfam" id="PF19700">
    <property type="entry name" value="DUF6198"/>
    <property type="match status" value="1"/>
</dbReference>
<feature type="transmembrane region" description="Helical" evidence="1">
    <location>
        <begin position="73"/>
        <end position="91"/>
    </location>
</feature>
<protein>
    <submittedName>
        <fullName evidence="2">Membrane protein</fullName>
    </submittedName>
</protein>
<accession>A0ABN2Y231</accession>
<feature type="transmembrane region" description="Helical" evidence="1">
    <location>
        <begin position="47"/>
        <end position="66"/>
    </location>
</feature>
<dbReference type="PANTHER" id="PTHR40078">
    <property type="entry name" value="INTEGRAL MEMBRANE PROTEIN-RELATED"/>
    <property type="match status" value="1"/>
</dbReference>
<keyword evidence="1" id="KW-0812">Transmembrane</keyword>
<evidence type="ECO:0000256" key="1">
    <source>
        <dbReference type="SAM" id="Phobius"/>
    </source>
</evidence>
<reference evidence="2 3" key="1">
    <citation type="journal article" date="2019" name="Int. J. Syst. Evol. Microbiol.">
        <title>The Global Catalogue of Microorganisms (GCM) 10K type strain sequencing project: providing services to taxonomists for standard genome sequencing and annotation.</title>
        <authorList>
            <consortium name="The Broad Institute Genomics Platform"/>
            <consortium name="The Broad Institute Genome Sequencing Center for Infectious Disease"/>
            <person name="Wu L."/>
            <person name="Ma J."/>
        </authorList>
    </citation>
    <scope>NUCLEOTIDE SEQUENCE [LARGE SCALE GENOMIC DNA]</scope>
    <source>
        <strain evidence="2 3">JCM 16021</strain>
    </source>
</reference>
<feature type="transmembrane region" description="Helical" evidence="1">
    <location>
        <begin position="103"/>
        <end position="123"/>
    </location>
</feature>
<sequence>MKLLARVTQLVIACAVLGAGVALLLDARLGSDGYSMFVNGISLTSGVEFWVVNTVLGAVLVAMAWLRGRRPGLGTVAQPIVVGVVVSWLLPRLPEPSSLPLRWVELLAGFAVVCVGVAAYLAVDLGAGPTEVAALAWDPPVPFRWSYSAVQLIGAVAGYLLGASLGPGTVIVVLLIGPVVDRLLPFLRFSDRSRWGRARPARTEAAT</sequence>
<keyword evidence="1" id="KW-1133">Transmembrane helix</keyword>